<feature type="signal peptide" evidence="3">
    <location>
        <begin position="1"/>
        <end position="20"/>
    </location>
</feature>
<keyword evidence="2" id="KW-0472">Membrane</keyword>
<evidence type="ECO:0000256" key="2">
    <source>
        <dbReference type="SAM" id="Phobius"/>
    </source>
</evidence>
<organism evidence="4 5">
    <name type="scientific">Amphiprion percula</name>
    <name type="common">Orange clownfish</name>
    <name type="synonym">Lutjanus percula</name>
    <dbReference type="NCBI Taxonomy" id="161767"/>
    <lineage>
        <taxon>Eukaryota</taxon>
        <taxon>Metazoa</taxon>
        <taxon>Chordata</taxon>
        <taxon>Craniata</taxon>
        <taxon>Vertebrata</taxon>
        <taxon>Euteleostomi</taxon>
        <taxon>Actinopterygii</taxon>
        <taxon>Neopterygii</taxon>
        <taxon>Teleostei</taxon>
        <taxon>Neoteleostei</taxon>
        <taxon>Acanthomorphata</taxon>
        <taxon>Ovalentaria</taxon>
        <taxon>Pomacentridae</taxon>
        <taxon>Amphiprion</taxon>
    </lineage>
</organism>
<feature type="compositionally biased region" description="Polar residues" evidence="1">
    <location>
        <begin position="51"/>
        <end position="61"/>
    </location>
</feature>
<dbReference type="Proteomes" id="UP000265080">
    <property type="component" value="Chromosome 2"/>
</dbReference>
<dbReference type="AlphaFoldDB" id="A0A3P8SUG6"/>
<keyword evidence="2" id="KW-0812">Transmembrane</keyword>
<evidence type="ECO:0000313" key="5">
    <source>
        <dbReference type="Proteomes" id="UP000265080"/>
    </source>
</evidence>
<dbReference type="Ensembl" id="ENSAPET00000016385.1">
    <property type="protein sequence ID" value="ENSAPEP00000015965.1"/>
    <property type="gene ID" value="ENSAPEG00000011384.1"/>
</dbReference>
<keyword evidence="2" id="KW-1133">Transmembrane helix</keyword>
<feature type="compositionally biased region" description="Low complexity" evidence="1">
    <location>
        <begin position="132"/>
        <end position="152"/>
    </location>
</feature>
<feature type="compositionally biased region" description="Pro residues" evidence="1">
    <location>
        <begin position="116"/>
        <end position="125"/>
    </location>
</feature>
<keyword evidence="3" id="KW-0732">Signal</keyword>
<feature type="region of interest" description="Disordered" evidence="1">
    <location>
        <begin position="21"/>
        <end position="271"/>
    </location>
</feature>
<evidence type="ECO:0000256" key="3">
    <source>
        <dbReference type="SAM" id="SignalP"/>
    </source>
</evidence>
<accession>A0A3P8SUG6</accession>
<dbReference type="GeneTree" id="ENSGT01140000282684"/>
<feature type="chain" id="PRO_5018184378" evidence="3">
    <location>
        <begin position="21"/>
        <end position="334"/>
    </location>
</feature>
<reference evidence="4" key="2">
    <citation type="submission" date="2025-08" db="UniProtKB">
        <authorList>
            <consortium name="Ensembl"/>
        </authorList>
    </citation>
    <scope>IDENTIFICATION</scope>
</reference>
<feature type="compositionally biased region" description="Low complexity" evidence="1">
    <location>
        <begin position="202"/>
        <end position="255"/>
    </location>
</feature>
<name>A0A3P8SUG6_AMPPE</name>
<reference evidence="4" key="3">
    <citation type="submission" date="2025-09" db="UniProtKB">
        <authorList>
            <consortium name="Ensembl"/>
        </authorList>
    </citation>
    <scope>IDENTIFICATION</scope>
</reference>
<feature type="compositionally biased region" description="Polar residues" evidence="1">
    <location>
        <begin position="75"/>
        <end position="89"/>
    </location>
</feature>
<keyword evidence="5" id="KW-1185">Reference proteome</keyword>
<dbReference type="OMA" id="MVHESPT"/>
<protein>
    <submittedName>
        <fullName evidence="4">Uncharacterized protein</fullName>
    </submittedName>
</protein>
<feature type="transmembrane region" description="Helical" evidence="2">
    <location>
        <begin position="280"/>
        <end position="301"/>
    </location>
</feature>
<proteinExistence type="predicted"/>
<feature type="compositionally biased region" description="Low complexity" evidence="1">
    <location>
        <begin position="174"/>
        <end position="194"/>
    </location>
</feature>
<reference evidence="4 5" key="1">
    <citation type="submission" date="2018-03" db="EMBL/GenBank/DDBJ databases">
        <title>Finding Nemo's genes: A chromosome-scale reference assembly of the genome of the orange clownfish Amphiprion percula.</title>
        <authorList>
            <person name="Lehmann R."/>
        </authorList>
    </citation>
    <scope>NUCLEOTIDE SEQUENCE</scope>
</reference>
<sequence length="334" mass="35056">METKLRAALYTLLLINFGSAEHDGDHATASPTSKSPLGAESVAPVAKSLPDSGSSPTSHAPNSSETNTSSSGNSKVSNNTTTEPISVTSESRKDNATEVSFPVDGEKSETQRNQPPSLPSAPPTENPITHIPTSPADTSTTHHTSSADVTATPSPDHNNTHNTSHHSEPPLSDSTTQSHQPSPTTTPSVTSSPTSEPPKPQTSPSSTTTTTTTQSTSASSTSSSHVATTTAHTSQSSSTAHPKTTSSPPSSPSARTHSDNPSQLNMGGDAKKDSPALDPLLAGLVSAFIITAVIITLLLFLKLRRRDNRPEFRRLQDLPMDDMMEDTPLSMYNY</sequence>
<evidence type="ECO:0000256" key="1">
    <source>
        <dbReference type="SAM" id="MobiDB-lite"/>
    </source>
</evidence>
<feature type="compositionally biased region" description="Low complexity" evidence="1">
    <location>
        <begin position="62"/>
        <end position="74"/>
    </location>
</feature>
<evidence type="ECO:0000313" key="4">
    <source>
        <dbReference type="Ensembl" id="ENSAPEP00000015965.1"/>
    </source>
</evidence>